<feature type="region of interest" description="Disordered" evidence="1">
    <location>
        <begin position="57"/>
        <end position="91"/>
    </location>
</feature>
<evidence type="ECO:0000313" key="4">
    <source>
        <dbReference type="Proteomes" id="UP001500393"/>
    </source>
</evidence>
<keyword evidence="2" id="KW-0812">Transmembrane</keyword>
<comment type="caution">
    <text evidence="3">The sequence shown here is derived from an EMBL/GenBank/DDBJ whole genome shotgun (WGS) entry which is preliminary data.</text>
</comment>
<dbReference type="RefSeq" id="WP_344214835.1">
    <property type="nucleotide sequence ID" value="NZ_BAAAOS010000020.1"/>
</dbReference>
<dbReference type="EMBL" id="BAAAOS010000020">
    <property type="protein sequence ID" value="GAA1577588.1"/>
    <property type="molecule type" value="Genomic_DNA"/>
</dbReference>
<feature type="transmembrane region" description="Helical" evidence="2">
    <location>
        <begin position="34"/>
        <end position="54"/>
    </location>
</feature>
<evidence type="ECO:0000256" key="1">
    <source>
        <dbReference type="SAM" id="MobiDB-lite"/>
    </source>
</evidence>
<proteinExistence type="predicted"/>
<keyword evidence="2" id="KW-0472">Membrane</keyword>
<accession>A0ABP4PCQ2</accession>
<evidence type="ECO:0000313" key="3">
    <source>
        <dbReference type="EMBL" id="GAA1577588.1"/>
    </source>
</evidence>
<gene>
    <name evidence="3" type="ORF">GCM10009789_33850</name>
</gene>
<evidence type="ECO:0000256" key="2">
    <source>
        <dbReference type="SAM" id="Phobius"/>
    </source>
</evidence>
<protein>
    <submittedName>
        <fullName evidence="3">Uncharacterized protein</fullName>
    </submittedName>
</protein>
<organism evidence="3 4">
    <name type="scientific">Kribbella sancticallisti</name>
    <dbReference type="NCBI Taxonomy" id="460087"/>
    <lineage>
        <taxon>Bacteria</taxon>
        <taxon>Bacillati</taxon>
        <taxon>Actinomycetota</taxon>
        <taxon>Actinomycetes</taxon>
        <taxon>Propionibacteriales</taxon>
        <taxon>Kribbellaceae</taxon>
        <taxon>Kribbella</taxon>
    </lineage>
</organism>
<name>A0ABP4PCQ2_9ACTN</name>
<sequence>MITKPPAERPLPHKQDILERVLAGETPQTRTRTWLIPVAAAASIAVVAGGLVAATSGHENQPAPGPAAGPTPTKSGKPSAKSTPAGPADVRVNVGPLKAAEASALAEACVSPAEGHQGEVGEISHAFTVRSWVDPRKTENSVVVLDKSNGLIYGCVGFPTAKTPTGEVVDGFEAGLVGGDPVEARKGKSVINPTDATHPAVPTDSGGSRYFIDFDRSPDRLMTDAWYRVDERVAEMRQRYVIKGKPGPWFVGDAVDGTVFLRAWDESTALQKGDEVRIETQVLDRNGKLLDAPADQKGGGGLTPSPGTTRVDIGKVGLDPGGHAGWLNFPNR</sequence>
<dbReference type="Proteomes" id="UP001500393">
    <property type="component" value="Unassembled WGS sequence"/>
</dbReference>
<reference evidence="4" key="1">
    <citation type="journal article" date="2019" name="Int. J. Syst. Evol. Microbiol.">
        <title>The Global Catalogue of Microorganisms (GCM) 10K type strain sequencing project: providing services to taxonomists for standard genome sequencing and annotation.</title>
        <authorList>
            <consortium name="The Broad Institute Genomics Platform"/>
            <consortium name="The Broad Institute Genome Sequencing Center for Infectious Disease"/>
            <person name="Wu L."/>
            <person name="Ma J."/>
        </authorList>
    </citation>
    <scope>NUCLEOTIDE SEQUENCE [LARGE SCALE GENOMIC DNA]</scope>
    <source>
        <strain evidence="4">JCM 14969</strain>
    </source>
</reference>
<keyword evidence="2" id="KW-1133">Transmembrane helix</keyword>
<keyword evidence="4" id="KW-1185">Reference proteome</keyword>